<dbReference type="Pfam" id="PF00931">
    <property type="entry name" value="NB-ARC"/>
    <property type="match status" value="1"/>
</dbReference>
<dbReference type="SMART" id="SM00255">
    <property type="entry name" value="TIR"/>
    <property type="match status" value="1"/>
</dbReference>
<dbReference type="Gene3D" id="3.40.50.10140">
    <property type="entry name" value="Toll/interleukin-1 receptor homology (TIR) domain"/>
    <property type="match status" value="1"/>
</dbReference>
<sequence>MSMANYGDQSRGFTYDVFLSFRGEDTRHKFIGYLRDALWQRGINAFFDDKNLRIGEDISPALLKAIEESKISVIVFSENYASSRWCLGELVKIVECTKRNKEQIAFPIFYHVDPSDVRHQRNSYGEAMVAHQIRFGKDSEKIQAWTAALSKVADLKGHHIDTGHEINHVKEIAEKVHANIAPKPLLVGEKPVGLDEHIEEAKSLLNLKPNDDTVCMLGIIGLGGIGKTELAKALYNKNVHRFEAGSFLANVSEKSNKINGQEDLQKTLLSEMFEQPETEWGSTSKGIYEIKHKLGRKKVLLVLDDVDEMKQLENLAGGSDWFGPGSRIIITTRDKGLLMGTHPIDVKTYEMTELNEQHSLELFCRNAFGQSNPKTGYEAVSSRAVGYAKGLPLALKVIGSNLATRKSLKAWESALKDYERIP</sequence>
<proteinExistence type="predicted"/>
<dbReference type="SUPFAM" id="SSF52540">
    <property type="entry name" value="P-loop containing nucleoside triphosphate hydrolases"/>
    <property type="match status" value="1"/>
</dbReference>
<dbReference type="InterPro" id="IPR042197">
    <property type="entry name" value="Apaf_helical"/>
</dbReference>
<dbReference type="GO" id="GO:0043531">
    <property type="term" value="F:ADP binding"/>
    <property type="evidence" value="ECO:0007669"/>
    <property type="project" value="InterPro"/>
</dbReference>
<comment type="caution">
    <text evidence="3">The sequence shown here is derived from an EMBL/GenBank/DDBJ whole genome shotgun (WGS) entry which is preliminary data.</text>
</comment>
<dbReference type="PANTHER" id="PTHR11017">
    <property type="entry name" value="LEUCINE-RICH REPEAT-CONTAINING PROTEIN"/>
    <property type="match status" value="1"/>
</dbReference>
<dbReference type="PRINTS" id="PR00364">
    <property type="entry name" value="DISEASERSIST"/>
</dbReference>
<evidence type="ECO:0000256" key="1">
    <source>
        <dbReference type="ARBA" id="ARBA00023027"/>
    </source>
</evidence>
<dbReference type="InterPro" id="IPR044974">
    <property type="entry name" value="Disease_R_plants"/>
</dbReference>
<evidence type="ECO:0000313" key="4">
    <source>
        <dbReference type="Proteomes" id="UP000236291"/>
    </source>
</evidence>
<dbReference type="PANTHER" id="PTHR11017:SF587">
    <property type="entry name" value="NB-ARC DOMAIN PROTEIN"/>
    <property type="match status" value="1"/>
</dbReference>
<dbReference type="Gene3D" id="1.10.8.430">
    <property type="entry name" value="Helical domain of apoptotic protease-activating factors"/>
    <property type="match status" value="1"/>
</dbReference>
<evidence type="ECO:0000259" key="2">
    <source>
        <dbReference type="PROSITE" id="PS50104"/>
    </source>
</evidence>
<feature type="domain" description="TIR" evidence="2">
    <location>
        <begin position="13"/>
        <end position="153"/>
    </location>
</feature>
<feature type="non-terminal residue" evidence="3">
    <location>
        <position position="422"/>
    </location>
</feature>
<dbReference type="GO" id="GO:0007165">
    <property type="term" value="P:signal transduction"/>
    <property type="evidence" value="ECO:0007669"/>
    <property type="project" value="InterPro"/>
</dbReference>
<accession>A0A2K3PPL4</accession>
<protein>
    <submittedName>
        <fullName evidence="3">TMV resistance protein N</fullName>
    </submittedName>
</protein>
<dbReference type="PROSITE" id="PS50104">
    <property type="entry name" value="TIR"/>
    <property type="match status" value="1"/>
</dbReference>
<evidence type="ECO:0000313" key="3">
    <source>
        <dbReference type="EMBL" id="PNY17220.1"/>
    </source>
</evidence>
<dbReference type="EMBL" id="ASHM01009184">
    <property type="protein sequence ID" value="PNY17220.1"/>
    <property type="molecule type" value="Genomic_DNA"/>
</dbReference>
<dbReference type="InterPro" id="IPR035897">
    <property type="entry name" value="Toll_tir_struct_dom_sf"/>
</dbReference>
<dbReference type="InterPro" id="IPR000157">
    <property type="entry name" value="TIR_dom"/>
</dbReference>
<keyword evidence="1" id="KW-0520">NAD</keyword>
<dbReference type="ExpressionAtlas" id="A0A2K3PPL4">
    <property type="expression patterns" value="baseline"/>
</dbReference>
<reference evidence="3 4" key="1">
    <citation type="journal article" date="2014" name="Am. J. Bot.">
        <title>Genome assembly and annotation for red clover (Trifolium pratense; Fabaceae).</title>
        <authorList>
            <person name="Istvanek J."/>
            <person name="Jaros M."/>
            <person name="Krenek A."/>
            <person name="Repkova J."/>
        </authorList>
    </citation>
    <scope>NUCLEOTIDE SEQUENCE [LARGE SCALE GENOMIC DNA]</scope>
    <source>
        <strain evidence="4">cv. Tatra</strain>
        <tissue evidence="3">Young leaves</tissue>
    </source>
</reference>
<reference evidence="3 4" key="2">
    <citation type="journal article" date="2017" name="Front. Plant Sci.">
        <title>Gene Classification and Mining of Molecular Markers Useful in Red Clover (Trifolium pratense) Breeding.</title>
        <authorList>
            <person name="Istvanek J."/>
            <person name="Dluhosova J."/>
            <person name="Dluhos P."/>
            <person name="Patkova L."/>
            <person name="Nedelnik J."/>
            <person name="Repkova J."/>
        </authorList>
    </citation>
    <scope>NUCLEOTIDE SEQUENCE [LARGE SCALE GENOMIC DNA]</scope>
    <source>
        <strain evidence="4">cv. Tatra</strain>
        <tissue evidence="3">Young leaves</tissue>
    </source>
</reference>
<dbReference type="GO" id="GO:0006952">
    <property type="term" value="P:defense response"/>
    <property type="evidence" value="ECO:0007669"/>
    <property type="project" value="InterPro"/>
</dbReference>
<name>A0A2K3PPL4_TRIPR</name>
<dbReference type="Proteomes" id="UP000236291">
    <property type="component" value="Unassembled WGS sequence"/>
</dbReference>
<dbReference type="Gene3D" id="3.40.50.300">
    <property type="entry name" value="P-loop containing nucleotide triphosphate hydrolases"/>
    <property type="match status" value="1"/>
</dbReference>
<dbReference type="InterPro" id="IPR027417">
    <property type="entry name" value="P-loop_NTPase"/>
</dbReference>
<dbReference type="InterPro" id="IPR002182">
    <property type="entry name" value="NB-ARC"/>
</dbReference>
<dbReference type="Pfam" id="PF01582">
    <property type="entry name" value="TIR"/>
    <property type="match status" value="1"/>
</dbReference>
<organism evidence="3 4">
    <name type="scientific">Trifolium pratense</name>
    <name type="common">Red clover</name>
    <dbReference type="NCBI Taxonomy" id="57577"/>
    <lineage>
        <taxon>Eukaryota</taxon>
        <taxon>Viridiplantae</taxon>
        <taxon>Streptophyta</taxon>
        <taxon>Embryophyta</taxon>
        <taxon>Tracheophyta</taxon>
        <taxon>Spermatophyta</taxon>
        <taxon>Magnoliopsida</taxon>
        <taxon>eudicotyledons</taxon>
        <taxon>Gunneridae</taxon>
        <taxon>Pentapetalae</taxon>
        <taxon>rosids</taxon>
        <taxon>fabids</taxon>
        <taxon>Fabales</taxon>
        <taxon>Fabaceae</taxon>
        <taxon>Papilionoideae</taxon>
        <taxon>50 kb inversion clade</taxon>
        <taxon>NPAAA clade</taxon>
        <taxon>Hologalegina</taxon>
        <taxon>IRL clade</taxon>
        <taxon>Trifolieae</taxon>
        <taxon>Trifolium</taxon>
    </lineage>
</organism>
<gene>
    <name evidence="3" type="ORF">L195_g013958</name>
</gene>
<dbReference type="SUPFAM" id="SSF52200">
    <property type="entry name" value="Toll/Interleukin receptor TIR domain"/>
    <property type="match status" value="1"/>
</dbReference>
<dbReference type="FunFam" id="3.40.50.10140:FF:000007">
    <property type="entry name" value="Disease resistance protein (TIR-NBS-LRR class)"/>
    <property type="match status" value="1"/>
</dbReference>
<dbReference type="AlphaFoldDB" id="A0A2K3PPL4"/>